<dbReference type="SMART" id="SM01101">
    <property type="entry name" value="CRISPR_assoc"/>
    <property type="match status" value="1"/>
</dbReference>
<proteinExistence type="predicted"/>
<comment type="caution">
    <text evidence="1">The sequence shown here is derived from an EMBL/GenBank/DDBJ whole genome shotgun (WGS) entry which is preliminary data.</text>
</comment>
<dbReference type="InterPro" id="IPR010179">
    <property type="entry name" value="CRISPR-assoc_prot_Cse3"/>
</dbReference>
<dbReference type="Gene3D" id="3.30.70.1210">
    <property type="entry name" value="Crispr-associated protein, domain 2"/>
    <property type="match status" value="1"/>
</dbReference>
<evidence type="ECO:0000313" key="2">
    <source>
        <dbReference type="Proteomes" id="UP000249396"/>
    </source>
</evidence>
<gene>
    <name evidence="1" type="primary">cas6e</name>
    <name evidence="1" type="ORF">DM484_02480</name>
</gene>
<evidence type="ECO:0000313" key="1">
    <source>
        <dbReference type="EMBL" id="PZN84680.1"/>
    </source>
</evidence>
<dbReference type="SUPFAM" id="SSF117987">
    <property type="entry name" value="CRISPR-associated protein"/>
    <property type="match status" value="2"/>
</dbReference>
<protein>
    <submittedName>
        <fullName evidence="1">Type I-E CRISPR-associated protein Cas6/Cse3/CasE</fullName>
    </submittedName>
</protein>
<reference evidence="1 2" key="1">
    <citation type="journal article" date="2018" name="Aquat. Microb. Ecol.">
        <title>Gammaproteobacterial methanotrophs dominate.</title>
        <authorList>
            <person name="Rissanen A.J."/>
            <person name="Saarenheimo J."/>
            <person name="Tiirola M."/>
            <person name="Peura S."/>
            <person name="Aalto S.L."/>
            <person name="Karvinen A."/>
            <person name="Nykanen H."/>
        </authorList>
    </citation>
    <scope>NUCLEOTIDE SEQUENCE [LARGE SCALE GENOMIC DNA]</scope>
    <source>
        <strain evidence="1">AMbin10</strain>
    </source>
</reference>
<dbReference type="Gene3D" id="3.30.70.1200">
    <property type="entry name" value="Crispr-associated protein, domain 1"/>
    <property type="match status" value="1"/>
</dbReference>
<dbReference type="EMBL" id="QJPH01000145">
    <property type="protein sequence ID" value="PZN84680.1"/>
    <property type="molecule type" value="Genomic_DNA"/>
</dbReference>
<organism evidence="1 2">
    <name type="scientific">Candidatus Methylumidiphilus alinenensis</name>
    <dbReference type="NCBI Taxonomy" id="2202197"/>
    <lineage>
        <taxon>Bacteria</taxon>
        <taxon>Pseudomonadati</taxon>
        <taxon>Pseudomonadota</taxon>
        <taxon>Gammaproteobacteria</taxon>
        <taxon>Methylococcales</taxon>
        <taxon>Candidatus Methylumidiphilus</taxon>
    </lineage>
</organism>
<accession>A0A2W4TBP8</accession>
<dbReference type="AlphaFoldDB" id="A0A2W4TBP8"/>
<dbReference type="NCBIfam" id="TIGR01907">
    <property type="entry name" value="casE_Cse3"/>
    <property type="match status" value="1"/>
</dbReference>
<dbReference type="Proteomes" id="UP000249396">
    <property type="component" value="Unassembled WGS sequence"/>
</dbReference>
<sequence length="226" mass="26188">MNGYMHRIRLKPGLDIQQLARLLPTHAYAEHQLVWRWFADQEAGRDFLFRREQQGHWPIYYVLSKREVVELSDSWEIESRPFEPRLSNGERLAFSLRANPVKVRKISDDPTVKTRRRDDVVADLKQKLYPDKNQRPPMAQIVCEAGTEWLAARAKRNGFAVESLNVDGYQQHRLYKPGTDKPVTLSTLEFRGILQIEDTGLFTEKLFQGIGPAKAFGCGLLLVRRI</sequence>
<dbReference type="CDD" id="cd09727">
    <property type="entry name" value="Cas6_I-E"/>
    <property type="match status" value="1"/>
</dbReference>
<dbReference type="Pfam" id="PF08798">
    <property type="entry name" value="CRISPR_assoc"/>
    <property type="match status" value="1"/>
</dbReference>
<name>A0A2W4TBP8_9GAMM</name>